<dbReference type="AlphaFoldDB" id="A0A078A3T4"/>
<keyword evidence="1" id="KW-0472">Membrane</keyword>
<accession>A0A078A3T4</accession>
<evidence type="ECO:0008006" key="4">
    <source>
        <dbReference type="Google" id="ProtNLM"/>
    </source>
</evidence>
<sequence length="314" mass="36768">MVSIPKSITDPQNLLEFIRMKSLQGVYNETFETIYNGGPQCASESTLGFKIALIMILFPYHMYNFYKGIYVMRRICDQRRQIIQHNGRGLQPNFLEIMLGLLCFFFLFFQLHLKYTSNTMIFILNPCHITTALFGLVAFLPYNRFSFMLMLIAFCQTCGAQVIHYDLTYLLIICSWLGIVFAENDELTMFEIVIYYTQHLFAAIVAPMIMFKAGRYSPKDFNVYPLPLLGFIFFSFYMRFFLTPMSAMTWANLNHTLCGVDNDPWRAYFGMHKYFFIWADGYLLLASITFSIFNSYVGQYICRDSLKETKTRTD</sequence>
<dbReference type="PANTHER" id="PTHR20948">
    <property type="entry name" value="TRANSMEMBRANE PROTEIN 164"/>
    <property type="match status" value="1"/>
</dbReference>
<dbReference type="OrthoDB" id="17328at2759"/>
<protein>
    <recommendedName>
        <fullName evidence="4">Transmembrane protein</fullName>
    </recommendedName>
</protein>
<dbReference type="PANTHER" id="PTHR20948:SF2">
    <property type="entry name" value="TRANSMEMBRANE PROTEIN 164"/>
    <property type="match status" value="1"/>
</dbReference>
<feature type="transmembrane region" description="Helical" evidence="1">
    <location>
        <begin position="162"/>
        <end position="181"/>
    </location>
</feature>
<gene>
    <name evidence="2" type="primary">Contig7664.g8172</name>
    <name evidence="2" type="ORF">STYLEM_4404</name>
</gene>
<feature type="transmembrane region" description="Helical" evidence="1">
    <location>
        <begin position="51"/>
        <end position="72"/>
    </location>
</feature>
<keyword evidence="1" id="KW-0812">Transmembrane</keyword>
<evidence type="ECO:0000313" key="3">
    <source>
        <dbReference type="Proteomes" id="UP000039865"/>
    </source>
</evidence>
<organism evidence="2 3">
    <name type="scientific">Stylonychia lemnae</name>
    <name type="common">Ciliate</name>
    <dbReference type="NCBI Taxonomy" id="5949"/>
    <lineage>
        <taxon>Eukaryota</taxon>
        <taxon>Sar</taxon>
        <taxon>Alveolata</taxon>
        <taxon>Ciliophora</taxon>
        <taxon>Intramacronucleata</taxon>
        <taxon>Spirotrichea</taxon>
        <taxon>Stichotrichia</taxon>
        <taxon>Sporadotrichida</taxon>
        <taxon>Oxytrichidae</taxon>
        <taxon>Stylonychinae</taxon>
        <taxon>Stylonychia</taxon>
    </lineage>
</organism>
<keyword evidence="1" id="KW-1133">Transmembrane helix</keyword>
<dbReference type="InParanoid" id="A0A078A3T4"/>
<dbReference type="EMBL" id="CCKQ01004258">
    <property type="protein sequence ID" value="CDW75414.1"/>
    <property type="molecule type" value="Genomic_DNA"/>
</dbReference>
<feature type="transmembrane region" description="Helical" evidence="1">
    <location>
        <begin position="193"/>
        <end position="211"/>
    </location>
</feature>
<dbReference type="OMA" id="FIYIMHG"/>
<dbReference type="InterPro" id="IPR026508">
    <property type="entry name" value="TMEM164"/>
</dbReference>
<feature type="transmembrane region" description="Helical" evidence="1">
    <location>
        <begin position="93"/>
        <end position="113"/>
    </location>
</feature>
<feature type="transmembrane region" description="Helical" evidence="1">
    <location>
        <begin position="223"/>
        <end position="242"/>
    </location>
</feature>
<evidence type="ECO:0000256" key="1">
    <source>
        <dbReference type="SAM" id="Phobius"/>
    </source>
</evidence>
<proteinExistence type="predicted"/>
<reference evidence="2 3" key="1">
    <citation type="submission" date="2014-06" db="EMBL/GenBank/DDBJ databases">
        <authorList>
            <person name="Swart Estienne"/>
        </authorList>
    </citation>
    <scope>NUCLEOTIDE SEQUENCE [LARGE SCALE GENOMIC DNA]</scope>
    <source>
        <strain evidence="2 3">130c</strain>
    </source>
</reference>
<name>A0A078A3T4_STYLE</name>
<feature type="transmembrane region" description="Helical" evidence="1">
    <location>
        <begin position="275"/>
        <end position="297"/>
    </location>
</feature>
<feature type="transmembrane region" description="Helical" evidence="1">
    <location>
        <begin position="119"/>
        <end position="142"/>
    </location>
</feature>
<evidence type="ECO:0000313" key="2">
    <source>
        <dbReference type="EMBL" id="CDW75414.1"/>
    </source>
</evidence>
<dbReference type="Proteomes" id="UP000039865">
    <property type="component" value="Unassembled WGS sequence"/>
</dbReference>
<keyword evidence="3" id="KW-1185">Reference proteome</keyword>